<dbReference type="InterPro" id="IPR036638">
    <property type="entry name" value="HLH_DNA-bd_sf"/>
</dbReference>
<evidence type="ECO:0000313" key="9">
    <source>
        <dbReference type="EMBL" id="KAL1533212.1"/>
    </source>
</evidence>
<evidence type="ECO:0000256" key="3">
    <source>
        <dbReference type="ARBA" id="ARBA00023015"/>
    </source>
</evidence>
<feature type="domain" description="BHLH" evidence="8">
    <location>
        <begin position="183"/>
        <end position="232"/>
    </location>
</feature>
<dbReference type="FunFam" id="4.10.280.10:FF:000032">
    <property type="entry name" value="Transcription factor bHLH123 family"/>
    <property type="match status" value="1"/>
</dbReference>
<evidence type="ECO:0000256" key="1">
    <source>
        <dbReference type="ARBA" id="ARBA00004123"/>
    </source>
</evidence>
<dbReference type="SUPFAM" id="SSF47459">
    <property type="entry name" value="HLH, helix-loop-helix DNA-binding domain"/>
    <property type="match status" value="1"/>
</dbReference>
<feature type="compositionally biased region" description="Low complexity" evidence="7">
    <location>
        <begin position="24"/>
        <end position="33"/>
    </location>
</feature>
<name>A0ABD1FMY8_SALDI</name>
<dbReference type="PANTHER" id="PTHR16223">
    <property type="entry name" value="TRANSCRIPTION FACTOR BHLH83-RELATED"/>
    <property type="match status" value="1"/>
</dbReference>
<dbReference type="GO" id="GO:0005634">
    <property type="term" value="C:nucleus"/>
    <property type="evidence" value="ECO:0007669"/>
    <property type="project" value="UniProtKB-SubCell"/>
</dbReference>
<dbReference type="CDD" id="cd11393">
    <property type="entry name" value="bHLH_AtbHLH_like"/>
    <property type="match status" value="1"/>
</dbReference>
<evidence type="ECO:0000256" key="7">
    <source>
        <dbReference type="SAM" id="MobiDB-lite"/>
    </source>
</evidence>
<dbReference type="Proteomes" id="UP001567538">
    <property type="component" value="Unassembled WGS sequence"/>
</dbReference>
<comment type="subunit">
    <text evidence="2">Homodimer.</text>
</comment>
<dbReference type="PROSITE" id="PS50888">
    <property type="entry name" value="BHLH"/>
    <property type="match status" value="1"/>
</dbReference>
<evidence type="ECO:0000259" key="8">
    <source>
        <dbReference type="PROSITE" id="PS50888"/>
    </source>
</evidence>
<dbReference type="GO" id="GO:0003677">
    <property type="term" value="F:DNA binding"/>
    <property type="evidence" value="ECO:0007669"/>
    <property type="project" value="UniProtKB-KW"/>
</dbReference>
<dbReference type="PANTHER" id="PTHR16223:SF53">
    <property type="entry name" value="TRANSCRIPTION FACTOR BHLH68-LIKE"/>
    <property type="match status" value="1"/>
</dbReference>
<keyword evidence="10" id="KW-1185">Reference proteome</keyword>
<dbReference type="InterPro" id="IPR045239">
    <property type="entry name" value="bHLH95_bHLH"/>
</dbReference>
<evidence type="ECO:0000313" key="10">
    <source>
        <dbReference type="Proteomes" id="UP001567538"/>
    </source>
</evidence>
<dbReference type="InterPro" id="IPR011598">
    <property type="entry name" value="bHLH_dom"/>
</dbReference>
<comment type="caution">
    <text evidence="9">The sequence shown here is derived from an EMBL/GenBank/DDBJ whole genome shotgun (WGS) entry which is preliminary data.</text>
</comment>
<dbReference type="InterPro" id="IPR045843">
    <property type="entry name" value="IND-like"/>
</dbReference>
<evidence type="ECO:0000256" key="2">
    <source>
        <dbReference type="ARBA" id="ARBA00011738"/>
    </source>
</evidence>
<accession>A0ABD1FMY8</accession>
<gene>
    <name evidence="9" type="ORF">AAHA92_33129</name>
</gene>
<evidence type="ECO:0000256" key="5">
    <source>
        <dbReference type="ARBA" id="ARBA00023163"/>
    </source>
</evidence>
<evidence type="ECO:0000256" key="4">
    <source>
        <dbReference type="ARBA" id="ARBA00023125"/>
    </source>
</evidence>
<sequence>MMAGNPNSWSMNGMHPQSQFVYGSNSSTPSSTTAADPHHPSQEFPVRSWSQLLLGGLGVGEEERFGASLFHQQKKLENWEDQVLNLNPSYSSVDVKQEAAAQSSSCQIYDDEVHPNNSWPHHHQVMPISSPTSCVTSLSNNIFNFSAGKPAAAPEGKNHLHNQDHSSECNSTITGGVSKKPRVQHSSAQPALKVRKEKLGDRITALHQLVSPFGKTDTASVLSEAIGYIRFLQGQIEALSSPYMRNASVGTGHHPQHSVQERNCLFPEEDSQSEGAQKDLRSRGLCLVPISCTQNVGNETGADYWAPAALGGGF</sequence>
<keyword evidence="3" id="KW-0805">Transcription regulation</keyword>
<keyword evidence="6" id="KW-0539">Nucleus</keyword>
<dbReference type="Gene3D" id="4.10.280.10">
    <property type="entry name" value="Helix-loop-helix DNA-binding domain"/>
    <property type="match status" value="1"/>
</dbReference>
<feature type="compositionally biased region" description="Polar residues" evidence="7">
    <location>
        <begin position="1"/>
        <end position="23"/>
    </location>
</feature>
<evidence type="ECO:0000256" key="6">
    <source>
        <dbReference type="ARBA" id="ARBA00023242"/>
    </source>
</evidence>
<keyword evidence="4" id="KW-0238">DNA-binding</keyword>
<organism evidence="9 10">
    <name type="scientific">Salvia divinorum</name>
    <name type="common">Maria pastora</name>
    <name type="synonym">Diviner's sage</name>
    <dbReference type="NCBI Taxonomy" id="28513"/>
    <lineage>
        <taxon>Eukaryota</taxon>
        <taxon>Viridiplantae</taxon>
        <taxon>Streptophyta</taxon>
        <taxon>Embryophyta</taxon>
        <taxon>Tracheophyta</taxon>
        <taxon>Spermatophyta</taxon>
        <taxon>Magnoliopsida</taxon>
        <taxon>eudicotyledons</taxon>
        <taxon>Gunneridae</taxon>
        <taxon>Pentapetalae</taxon>
        <taxon>asterids</taxon>
        <taxon>lamiids</taxon>
        <taxon>Lamiales</taxon>
        <taxon>Lamiaceae</taxon>
        <taxon>Nepetoideae</taxon>
        <taxon>Mentheae</taxon>
        <taxon>Salviinae</taxon>
        <taxon>Salvia</taxon>
        <taxon>Salvia subgen. Calosphace</taxon>
    </lineage>
</organism>
<protein>
    <submittedName>
        <fullName evidence="9">Transcription factor bHLH68-like</fullName>
    </submittedName>
</protein>
<dbReference type="AlphaFoldDB" id="A0ABD1FMY8"/>
<reference evidence="9 10" key="1">
    <citation type="submission" date="2024-06" db="EMBL/GenBank/DDBJ databases">
        <title>A chromosome level genome sequence of Diviner's sage (Salvia divinorum).</title>
        <authorList>
            <person name="Ford S.A."/>
            <person name="Ro D.-K."/>
            <person name="Ness R.W."/>
            <person name="Phillips M.A."/>
        </authorList>
    </citation>
    <scope>NUCLEOTIDE SEQUENCE [LARGE SCALE GENOMIC DNA]</scope>
    <source>
        <strain evidence="9">SAF-2024a</strain>
        <tissue evidence="9">Leaf</tissue>
    </source>
</reference>
<dbReference type="EMBL" id="JBEAFC010000014">
    <property type="protein sequence ID" value="KAL1533212.1"/>
    <property type="molecule type" value="Genomic_DNA"/>
</dbReference>
<proteinExistence type="predicted"/>
<keyword evidence="5" id="KW-0804">Transcription</keyword>
<feature type="region of interest" description="Disordered" evidence="7">
    <location>
        <begin position="1"/>
        <end position="43"/>
    </location>
</feature>
<comment type="subcellular location">
    <subcellularLocation>
        <location evidence="1">Nucleus</location>
    </subcellularLocation>
</comment>